<reference evidence="1 2" key="1">
    <citation type="submission" date="2016-10" db="EMBL/GenBank/DDBJ databases">
        <authorList>
            <person name="de Groot N.N."/>
        </authorList>
    </citation>
    <scope>NUCLEOTIDE SEQUENCE [LARGE SCALE GENOMIC DNA]</scope>
    <source>
        <strain evidence="1 2">MP1X4</strain>
    </source>
</reference>
<proteinExistence type="predicted"/>
<dbReference type="OrthoDB" id="7063737at2"/>
<name>A0A1H2C6P3_MUCMA</name>
<evidence type="ECO:0008006" key="3">
    <source>
        <dbReference type="Google" id="ProtNLM"/>
    </source>
</evidence>
<dbReference type="EMBL" id="LT629740">
    <property type="protein sequence ID" value="SDT66061.1"/>
    <property type="molecule type" value="Genomic_DNA"/>
</dbReference>
<accession>A0A1H2C6P3</accession>
<keyword evidence="2" id="KW-1185">Reference proteome</keyword>
<dbReference type="Proteomes" id="UP000199679">
    <property type="component" value="Chromosome I"/>
</dbReference>
<sequence>MKPIFSRNDDIDKIAFLNWRIRQDDDIRNMLNLADGFMTSSIRLAKLCLIYNNDKSADILIFPILTNANHGIELYLKAITWTLNIIMNSNAKIEGSHNIKQIYQTLKSKIKAYKGSISIKEFEKSTLELSEYIAELFDKIKATKEKDNMDFSRYPFNNKYEQHFYVDMIGNVEIDLENFISRFEIIKDRLDIISDFLFDQELNQDLAD</sequence>
<evidence type="ECO:0000313" key="1">
    <source>
        <dbReference type="EMBL" id="SDT66061.1"/>
    </source>
</evidence>
<gene>
    <name evidence="1" type="ORF">SAMN05216490_4675</name>
</gene>
<evidence type="ECO:0000313" key="2">
    <source>
        <dbReference type="Proteomes" id="UP000199679"/>
    </source>
</evidence>
<dbReference type="RefSeq" id="WP_091378988.1">
    <property type="nucleotide sequence ID" value="NZ_LT629740.1"/>
</dbReference>
<dbReference type="AlphaFoldDB" id="A0A1H2C6P3"/>
<protein>
    <recommendedName>
        <fullName evidence="3">HEPN domain-containing protein</fullName>
    </recommendedName>
</protein>
<organism evidence="1 2">
    <name type="scientific">Mucilaginibacter mallensis</name>
    <dbReference type="NCBI Taxonomy" id="652787"/>
    <lineage>
        <taxon>Bacteria</taxon>
        <taxon>Pseudomonadati</taxon>
        <taxon>Bacteroidota</taxon>
        <taxon>Sphingobacteriia</taxon>
        <taxon>Sphingobacteriales</taxon>
        <taxon>Sphingobacteriaceae</taxon>
        <taxon>Mucilaginibacter</taxon>
    </lineage>
</organism>